<gene>
    <name evidence="2" type="ORF">IAD32_07320</name>
</gene>
<feature type="transmembrane region" description="Helical" evidence="1">
    <location>
        <begin position="27"/>
        <end position="49"/>
    </location>
</feature>
<accession>A0A9D0ZKM7</accession>
<evidence type="ECO:0000313" key="2">
    <source>
        <dbReference type="EMBL" id="HIQ81074.1"/>
    </source>
</evidence>
<sequence length="190" mass="20479">MDFKEMQENLNKAGYTERKVTFSSKKATVLGGLSVLPLVVIFAVIYRIALVGRAHLTELTGPSFYFTLVPIIIVSIVVHELLHGIGWALSSGKGWSVVRFNINALMPSCACKAALSRGKYLIGVLLPFIILGGGSIIFLFVYPGTISILTMAVNIVLAGADVLIAAKVLREKNVLIADHPTEAGYIAFCK</sequence>
<evidence type="ECO:0000313" key="3">
    <source>
        <dbReference type="Proteomes" id="UP000886787"/>
    </source>
</evidence>
<dbReference type="Pfam" id="PF11667">
    <property type="entry name" value="DUF3267"/>
    <property type="match status" value="1"/>
</dbReference>
<proteinExistence type="predicted"/>
<dbReference type="EMBL" id="DVFW01000035">
    <property type="protein sequence ID" value="HIQ81074.1"/>
    <property type="molecule type" value="Genomic_DNA"/>
</dbReference>
<evidence type="ECO:0000256" key="1">
    <source>
        <dbReference type="SAM" id="Phobius"/>
    </source>
</evidence>
<reference evidence="2" key="2">
    <citation type="journal article" date="2021" name="PeerJ">
        <title>Extensive microbial diversity within the chicken gut microbiome revealed by metagenomics and culture.</title>
        <authorList>
            <person name="Gilroy R."/>
            <person name="Ravi A."/>
            <person name="Getino M."/>
            <person name="Pursley I."/>
            <person name="Horton D.L."/>
            <person name="Alikhan N.F."/>
            <person name="Baker D."/>
            <person name="Gharbi K."/>
            <person name="Hall N."/>
            <person name="Watson M."/>
            <person name="Adriaenssens E.M."/>
            <person name="Foster-Nyarko E."/>
            <person name="Jarju S."/>
            <person name="Secka A."/>
            <person name="Antonio M."/>
            <person name="Oren A."/>
            <person name="Chaudhuri R.R."/>
            <person name="La Ragione R."/>
            <person name="Hildebrand F."/>
            <person name="Pallen M.J."/>
        </authorList>
    </citation>
    <scope>NUCLEOTIDE SEQUENCE</scope>
    <source>
        <strain evidence="2">ChiSjej1B19-3389</strain>
    </source>
</reference>
<keyword evidence="1" id="KW-1133">Transmembrane helix</keyword>
<dbReference type="AlphaFoldDB" id="A0A9D0ZKM7"/>
<protein>
    <submittedName>
        <fullName evidence="2">DUF3267 domain-containing protein</fullName>
    </submittedName>
</protein>
<feature type="transmembrane region" description="Helical" evidence="1">
    <location>
        <begin position="120"/>
        <end position="142"/>
    </location>
</feature>
<keyword evidence="1" id="KW-0472">Membrane</keyword>
<organism evidence="2 3">
    <name type="scientific">Candidatus Scatavimonas merdigallinarum</name>
    <dbReference type="NCBI Taxonomy" id="2840914"/>
    <lineage>
        <taxon>Bacteria</taxon>
        <taxon>Bacillati</taxon>
        <taxon>Bacillota</taxon>
        <taxon>Clostridia</taxon>
        <taxon>Eubacteriales</taxon>
        <taxon>Oscillospiraceae</taxon>
        <taxon>Oscillospiraceae incertae sedis</taxon>
        <taxon>Candidatus Scatavimonas</taxon>
    </lineage>
</organism>
<name>A0A9D0ZKM7_9FIRM</name>
<dbReference type="InterPro" id="IPR021683">
    <property type="entry name" value="DUF3267"/>
</dbReference>
<reference evidence="2" key="1">
    <citation type="submission" date="2020-10" db="EMBL/GenBank/DDBJ databases">
        <authorList>
            <person name="Gilroy R."/>
        </authorList>
    </citation>
    <scope>NUCLEOTIDE SEQUENCE</scope>
    <source>
        <strain evidence="2">ChiSjej1B19-3389</strain>
    </source>
</reference>
<feature type="transmembrane region" description="Helical" evidence="1">
    <location>
        <begin position="148"/>
        <end position="169"/>
    </location>
</feature>
<feature type="transmembrane region" description="Helical" evidence="1">
    <location>
        <begin position="64"/>
        <end position="89"/>
    </location>
</feature>
<comment type="caution">
    <text evidence="2">The sequence shown here is derived from an EMBL/GenBank/DDBJ whole genome shotgun (WGS) entry which is preliminary data.</text>
</comment>
<dbReference type="Proteomes" id="UP000886787">
    <property type="component" value="Unassembled WGS sequence"/>
</dbReference>
<keyword evidence="1" id="KW-0812">Transmembrane</keyword>